<evidence type="ECO:0000313" key="3">
    <source>
        <dbReference type="Proteomes" id="UP000318437"/>
    </source>
</evidence>
<dbReference type="AlphaFoldDB" id="A0A5C6CC20"/>
<accession>A0A5C6CC20</accession>
<dbReference type="EMBL" id="SJPS01000009">
    <property type="protein sequence ID" value="TWU21788.1"/>
    <property type="molecule type" value="Genomic_DNA"/>
</dbReference>
<feature type="transmembrane region" description="Helical" evidence="1">
    <location>
        <begin position="96"/>
        <end position="118"/>
    </location>
</feature>
<name>A0A5C6CC20_9BACT</name>
<dbReference type="PANTHER" id="PTHR40394:SF2">
    <property type="entry name" value="QUINOL:CYTOCHROME C OXIDOREDUCTASE MEMBRANE PROTEIN"/>
    <property type="match status" value="1"/>
</dbReference>
<dbReference type="Proteomes" id="UP000318437">
    <property type="component" value="Unassembled WGS sequence"/>
</dbReference>
<reference evidence="2 3" key="1">
    <citation type="submission" date="2019-02" db="EMBL/GenBank/DDBJ databases">
        <title>Deep-cultivation of Planctomycetes and their phenomic and genomic characterization uncovers novel biology.</title>
        <authorList>
            <person name="Wiegand S."/>
            <person name="Jogler M."/>
            <person name="Boedeker C."/>
            <person name="Pinto D."/>
            <person name="Vollmers J."/>
            <person name="Rivas-Marin E."/>
            <person name="Kohn T."/>
            <person name="Peeters S.H."/>
            <person name="Heuer A."/>
            <person name="Rast P."/>
            <person name="Oberbeckmann S."/>
            <person name="Bunk B."/>
            <person name="Jeske O."/>
            <person name="Meyerdierks A."/>
            <person name="Storesund J.E."/>
            <person name="Kallscheuer N."/>
            <person name="Luecker S."/>
            <person name="Lage O.M."/>
            <person name="Pohl T."/>
            <person name="Merkel B.J."/>
            <person name="Hornburger P."/>
            <person name="Mueller R.-W."/>
            <person name="Bruemmer F."/>
            <person name="Labrenz M."/>
            <person name="Spormann A.M."/>
            <person name="Op Den Camp H."/>
            <person name="Overmann J."/>
            <person name="Amann R."/>
            <person name="Jetten M.S.M."/>
            <person name="Mascher T."/>
            <person name="Medema M.H."/>
            <person name="Devos D.P."/>
            <person name="Kaster A.-K."/>
            <person name="Ovreas L."/>
            <person name="Rohde M."/>
            <person name="Galperin M.Y."/>
            <person name="Jogler C."/>
        </authorList>
    </citation>
    <scope>NUCLEOTIDE SEQUENCE [LARGE SCALE GENOMIC DNA]</scope>
    <source>
        <strain evidence="2 3">Pla144</strain>
    </source>
</reference>
<dbReference type="PANTHER" id="PTHR40394">
    <property type="entry name" value="LIPOPROTEIN-RELATED"/>
    <property type="match status" value="1"/>
</dbReference>
<dbReference type="RefSeq" id="WP_146452736.1">
    <property type="nucleotide sequence ID" value="NZ_SJPS01000009.1"/>
</dbReference>
<keyword evidence="1" id="KW-0472">Membrane</keyword>
<organism evidence="2 3">
    <name type="scientific">Bythopirellula polymerisocia</name>
    <dbReference type="NCBI Taxonomy" id="2528003"/>
    <lineage>
        <taxon>Bacteria</taxon>
        <taxon>Pseudomonadati</taxon>
        <taxon>Planctomycetota</taxon>
        <taxon>Planctomycetia</taxon>
        <taxon>Pirellulales</taxon>
        <taxon>Lacipirellulaceae</taxon>
        <taxon>Bythopirellula</taxon>
    </lineage>
</organism>
<evidence type="ECO:0000313" key="2">
    <source>
        <dbReference type="EMBL" id="TWU21788.1"/>
    </source>
</evidence>
<dbReference type="Pfam" id="PF11821">
    <property type="entry name" value="ActD"/>
    <property type="match status" value="1"/>
</dbReference>
<gene>
    <name evidence="2" type="ORF">Pla144_44840</name>
</gene>
<dbReference type="InterPro" id="IPR021776">
    <property type="entry name" value="ActD"/>
</dbReference>
<proteinExistence type="predicted"/>
<dbReference type="OrthoDB" id="9773456at2"/>
<keyword evidence="3" id="KW-1185">Reference proteome</keyword>
<sequence>MSDRRLLASFDCEEDLLAATTLLNSKGYRIVDAFTPYAVHGLDHAMGLKPSRLTWVCFVCGMVGALGMLWFEYWIGAISWPIDVGGKPWNSLPSNVPVAFETAVLLAGFGSVFALLGVSRLYPGKKVQPVLERVTDDRFVLVLDEADARFDMSQVEAMLKPFNLAALEERVVTTEGLQR</sequence>
<keyword evidence="1" id="KW-1133">Transmembrane helix</keyword>
<feature type="transmembrane region" description="Helical" evidence="1">
    <location>
        <begin position="53"/>
        <end position="76"/>
    </location>
</feature>
<keyword evidence="1" id="KW-0812">Transmembrane</keyword>
<evidence type="ECO:0000256" key="1">
    <source>
        <dbReference type="SAM" id="Phobius"/>
    </source>
</evidence>
<evidence type="ECO:0008006" key="4">
    <source>
        <dbReference type="Google" id="ProtNLM"/>
    </source>
</evidence>
<protein>
    <recommendedName>
        <fullName evidence="4">Quinol:cytochrome c oxidoreductase membrane protein</fullName>
    </recommendedName>
</protein>
<comment type="caution">
    <text evidence="2">The sequence shown here is derived from an EMBL/GenBank/DDBJ whole genome shotgun (WGS) entry which is preliminary data.</text>
</comment>